<evidence type="ECO:0000313" key="3">
    <source>
        <dbReference type="Proteomes" id="UP000626844"/>
    </source>
</evidence>
<dbReference type="AlphaFoldDB" id="A0A926RVT2"/>
<feature type="coiled-coil region" evidence="1">
    <location>
        <begin position="126"/>
        <end position="153"/>
    </location>
</feature>
<keyword evidence="1" id="KW-0175">Coiled coil</keyword>
<organism evidence="2 3">
    <name type="scientific">Metabacillus arenae</name>
    <dbReference type="NCBI Taxonomy" id="2771434"/>
    <lineage>
        <taxon>Bacteria</taxon>
        <taxon>Bacillati</taxon>
        <taxon>Bacillota</taxon>
        <taxon>Bacilli</taxon>
        <taxon>Bacillales</taxon>
        <taxon>Bacillaceae</taxon>
        <taxon>Metabacillus</taxon>
    </lineage>
</organism>
<name>A0A926RVT2_9BACI</name>
<dbReference type="RefSeq" id="WP_191155647.1">
    <property type="nucleotide sequence ID" value="NZ_JACXAI010000002.1"/>
</dbReference>
<protein>
    <submittedName>
        <fullName evidence="2">Uncharacterized protein</fullName>
    </submittedName>
</protein>
<evidence type="ECO:0000256" key="1">
    <source>
        <dbReference type="SAM" id="Coils"/>
    </source>
</evidence>
<sequence>MSLDEIFNDPILSKRRSGTTPDDPYVFMSETREVINEVLNLTEIPNRLERVRVVSDTPMYEITDGELKENYFRVDYAQGDVFFHPSQNGKSFTVEYKGEGVHYFPHRRVWTKHNGITVTETLEDIVNISNDKIDEVEQKIDEAEQAIIDTNNATSDYTTVVNDTKKIYKGVVNLISDLQTTFPNPEVGWTVGVRENKTEYRWDSSEWKPVGISDTPEGFTITVSENPPLSGHTLWLDVAEESRTARVVMSATEPEDDTQIWWQIDE</sequence>
<comment type="caution">
    <text evidence="2">The sequence shown here is derived from an EMBL/GenBank/DDBJ whole genome shotgun (WGS) entry which is preliminary data.</text>
</comment>
<evidence type="ECO:0000313" key="2">
    <source>
        <dbReference type="EMBL" id="MBD1379231.1"/>
    </source>
</evidence>
<reference evidence="2" key="1">
    <citation type="submission" date="2020-09" db="EMBL/GenBank/DDBJ databases">
        <title>A novel bacterium of genus Bacillus, isolated from South China Sea.</title>
        <authorList>
            <person name="Huang H."/>
            <person name="Mo K."/>
            <person name="Hu Y."/>
        </authorList>
    </citation>
    <scope>NUCLEOTIDE SEQUENCE</scope>
    <source>
        <strain evidence="2">IB182487</strain>
    </source>
</reference>
<accession>A0A926RVT2</accession>
<dbReference type="EMBL" id="JACXAI010000002">
    <property type="protein sequence ID" value="MBD1379231.1"/>
    <property type="molecule type" value="Genomic_DNA"/>
</dbReference>
<proteinExistence type="predicted"/>
<keyword evidence="3" id="KW-1185">Reference proteome</keyword>
<dbReference type="Proteomes" id="UP000626844">
    <property type="component" value="Unassembled WGS sequence"/>
</dbReference>
<gene>
    <name evidence="2" type="ORF">IC621_03210</name>
</gene>